<gene>
    <name evidence="2" type="ORF">SAMN02745136_00487</name>
</gene>
<feature type="domain" description="HTH cro/C1-type" evidence="1">
    <location>
        <begin position="7"/>
        <end position="54"/>
    </location>
</feature>
<dbReference type="Proteomes" id="UP000184386">
    <property type="component" value="Unassembled WGS sequence"/>
</dbReference>
<keyword evidence="3" id="KW-1185">Reference proteome</keyword>
<dbReference type="STRING" id="1121322.SAMN02745136_00487"/>
<proteinExistence type="predicted"/>
<dbReference type="Pfam" id="PF13443">
    <property type="entry name" value="HTH_26"/>
    <property type="match status" value="1"/>
</dbReference>
<accession>A0A1M6KKV2</accession>
<evidence type="ECO:0000259" key="1">
    <source>
        <dbReference type="Pfam" id="PF13443"/>
    </source>
</evidence>
<dbReference type="EMBL" id="FRAC01000006">
    <property type="protein sequence ID" value="SHJ59480.1"/>
    <property type="molecule type" value="Genomic_DNA"/>
</dbReference>
<dbReference type="OrthoDB" id="1653613at2"/>
<dbReference type="InterPro" id="IPR010982">
    <property type="entry name" value="Lambda_DNA-bd_dom_sf"/>
</dbReference>
<dbReference type="AlphaFoldDB" id="A0A1M6KKV2"/>
<protein>
    <recommendedName>
        <fullName evidence="1">HTH cro/C1-type domain-containing protein</fullName>
    </recommendedName>
</protein>
<organism evidence="2 3">
    <name type="scientific">Anaerocolumna jejuensis DSM 15929</name>
    <dbReference type="NCBI Taxonomy" id="1121322"/>
    <lineage>
        <taxon>Bacteria</taxon>
        <taxon>Bacillati</taxon>
        <taxon>Bacillota</taxon>
        <taxon>Clostridia</taxon>
        <taxon>Lachnospirales</taxon>
        <taxon>Lachnospiraceae</taxon>
        <taxon>Anaerocolumna</taxon>
    </lineage>
</organism>
<reference evidence="2 3" key="1">
    <citation type="submission" date="2016-11" db="EMBL/GenBank/DDBJ databases">
        <authorList>
            <person name="Jaros S."/>
            <person name="Januszkiewicz K."/>
            <person name="Wedrychowicz H."/>
        </authorList>
    </citation>
    <scope>NUCLEOTIDE SEQUENCE [LARGE SCALE GENOMIC DNA]</scope>
    <source>
        <strain evidence="2 3">DSM 15929</strain>
    </source>
</reference>
<name>A0A1M6KKV2_9FIRM</name>
<evidence type="ECO:0000313" key="3">
    <source>
        <dbReference type="Proteomes" id="UP000184386"/>
    </source>
</evidence>
<dbReference type="GO" id="GO:0003677">
    <property type="term" value="F:DNA binding"/>
    <property type="evidence" value="ECO:0007669"/>
    <property type="project" value="InterPro"/>
</dbReference>
<dbReference type="SUPFAM" id="SSF47413">
    <property type="entry name" value="lambda repressor-like DNA-binding domains"/>
    <property type="match status" value="1"/>
</dbReference>
<dbReference type="InterPro" id="IPR001387">
    <property type="entry name" value="Cro/C1-type_HTH"/>
</dbReference>
<evidence type="ECO:0000313" key="2">
    <source>
        <dbReference type="EMBL" id="SHJ59480.1"/>
    </source>
</evidence>
<sequence length="72" mass="8148">MTISEQIKILCVRNNISAAELARRIGQSPQNFNAKMKRESFTIADLEKMAEAVNAKFERNFILFSGDKVKGE</sequence>
<dbReference type="RefSeq" id="WP_073272549.1">
    <property type="nucleotide sequence ID" value="NZ_FRAC01000006.1"/>
</dbReference>